<dbReference type="EnsemblPlants" id="OPUNC09G01490.1">
    <property type="protein sequence ID" value="OPUNC09G01490.1"/>
    <property type="gene ID" value="OPUNC09G01490"/>
</dbReference>
<organism evidence="2">
    <name type="scientific">Oryza punctata</name>
    <name type="common">Red rice</name>
    <dbReference type="NCBI Taxonomy" id="4537"/>
    <lineage>
        <taxon>Eukaryota</taxon>
        <taxon>Viridiplantae</taxon>
        <taxon>Streptophyta</taxon>
        <taxon>Embryophyta</taxon>
        <taxon>Tracheophyta</taxon>
        <taxon>Spermatophyta</taxon>
        <taxon>Magnoliopsida</taxon>
        <taxon>Liliopsida</taxon>
        <taxon>Poales</taxon>
        <taxon>Poaceae</taxon>
        <taxon>BOP clade</taxon>
        <taxon>Oryzoideae</taxon>
        <taxon>Oryzeae</taxon>
        <taxon>Oryzinae</taxon>
        <taxon>Oryza</taxon>
    </lineage>
</organism>
<accession>A0A0E0LYN3</accession>
<proteinExistence type="predicted"/>
<dbReference type="Gramene" id="OPUNC09G01490.1">
    <property type="protein sequence ID" value="OPUNC09G01490.1"/>
    <property type="gene ID" value="OPUNC09G01490"/>
</dbReference>
<feature type="region of interest" description="Disordered" evidence="1">
    <location>
        <begin position="72"/>
        <end position="96"/>
    </location>
</feature>
<protein>
    <submittedName>
        <fullName evidence="2">Uncharacterized protein</fullName>
    </submittedName>
</protein>
<dbReference type="Proteomes" id="UP000026962">
    <property type="component" value="Chromosome 9"/>
</dbReference>
<reference evidence="2" key="2">
    <citation type="submission" date="2018-05" db="EMBL/GenBank/DDBJ databases">
        <title>OpunRS2 (Oryza punctata Reference Sequence Version 2).</title>
        <authorList>
            <person name="Zhang J."/>
            <person name="Kudrna D."/>
            <person name="Lee S."/>
            <person name="Talag J."/>
            <person name="Welchert J."/>
            <person name="Wing R.A."/>
        </authorList>
    </citation>
    <scope>NUCLEOTIDE SEQUENCE [LARGE SCALE GENOMIC DNA]</scope>
</reference>
<name>A0A0E0LYN3_ORYPU</name>
<reference evidence="2" key="1">
    <citation type="submission" date="2015-04" db="UniProtKB">
        <authorList>
            <consortium name="EnsemblPlants"/>
        </authorList>
    </citation>
    <scope>IDENTIFICATION</scope>
</reference>
<evidence type="ECO:0000256" key="1">
    <source>
        <dbReference type="SAM" id="MobiDB-lite"/>
    </source>
</evidence>
<dbReference type="AlphaFoldDB" id="A0A0E0LYN3"/>
<evidence type="ECO:0000313" key="3">
    <source>
        <dbReference type="Proteomes" id="UP000026962"/>
    </source>
</evidence>
<evidence type="ECO:0000313" key="2">
    <source>
        <dbReference type="EnsemblPlants" id="OPUNC09G01490.1"/>
    </source>
</evidence>
<dbReference type="HOGENOM" id="CLU_1963186_0_0_1"/>
<sequence length="128" mass="14391">MPTIILAWDILLSQRLHGLESDPSSFPSSLQLQSRLPQNQLELRSMPQRRRKATRSRSLILSRKRALTALAPRRTSKAAKLPTSINGFDKEISPQPPHLVFNPQDVSASLIECKVILRVKAELNACKD</sequence>
<keyword evidence="3" id="KW-1185">Reference proteome</keyword>